<evidence type="ECO:0000256" key="4">
    <source>
        <dbReference type="ARBA" id="ARBA00023136"/>
    </source>
</evidence>
<evidence type="ECO:0000256" key="2">
    <source>
        <dbReference type="ARBA" id="ARBA00022692"/>
    </source>
</evidence>
<feature type="transmembrane region" description="Helical" evidence="7">
    <location>
        <begin position="145"/>
        <end position="165"/>
    </location>
</feature>
<evidence type="ECO:0000313" key="10">
    <source>
        <dbReference type="Proteomes" id="UP001221413"/>
    </source>
</evidence>
<protein>
    <recommendedName>
        <fullName evidence="8">Rhodopsin domain-containing protein</fullName>
    </recommendedName>
</protein>
<dbReference type="PANTHER" id="PTHR33048:SF131">
    <property type="entry name" value="INTEGRAL MEMBRANE PROTEIN"/>
    <property type="match status" value="1"/>
</dbReference>
<comment type="caution">
    <text evidence="9">The sequence shown here is derived from an EMBL/GenBank/DDBJ whole genome shotgun (WGS) entry which is preliminary data.</text>
</comment>
<comment type="similarity">
    <text evidence="5">Belongs to the SAT4 family.</text>
</comment>
<feature type="transmembrane region" description="Helical" evidence="7">
    <location>
        <begin position="107"/>
        <end position="125"/>
    </location>
</feature>
<sequence length="353" mass="39237">MDATTTGISAESFGYQIPDLSKINFNDESNYSHLIIIVNTIFMGLIVIFMITRVYARAGLADKFQADDALVIAATAMAGVNVATDVILATAPIPMIWNLKISKREKVAIATLVTIASLVCIASVIRFVKLDGLKDFDVTYSSTLPIIWSVIEMDVAIICASASSIKPILDRHFPFWGFFDRSLVTVNELPHGQPDGTDTAKNSIVTTANRALSSDSTDSYVTNTGYLYVDRRPTTPESPRAVKREWAYDTMNSSNQDRFSAEPVDWDEYWRSNVRDDVSAPIDKDIRSKVESEGVLPRVKEKASGSKGLSFSTFIPLDTFRRPSATSSYRSKDEEKDLQREKSNESLSWPNSR</sequence>
<name>A0AAD6NKG0_DREDA</name>
<dbReference type="EMBL" id="JAQGDS010000006">
    <property type="protein sequence ID" value="KAJ6260063.1"/>
    <property type="molecule type" value="Genomic_DNA"/>
</dbReference>
<evidence type="ECO:0000256" key="3">
    <source>
        <dbReference type="ARBA" id="ARBA00022989"/>
    </source>
</evidence>
<evidence type="ECO:0000256" key="6">
    <source>
        <dbReference type="SAM" id="MobiDB-lite"/>
    </source>
</evidence>
<feature type="compositionally biased region" description="Basic and acidic residues" evidence="6">
    <location>
        <begin position="330"/>
        <end position="344"/>
    </location>
</feature>
<feature type="domain" description="Rhodopsin" evidence="8">
    <location>
        <begin position="73"/>
        <end position="170"/>
    </location>
</feature>
<dbReference type="PANTHER" id="PTHR33048">
    <property type="entry name" value="PTH11-LIKE INTEGRAL MEMBRANE PROTEIN (AFU_ORTHOLOGUE AFUA_5G11245)"/>
    <property type="match status" value="1"/>
</dbReference>
<keyword evidence="3 7" id="KW-1133">Transmembrane helix</keyword>
<reference evidence="9" key="1">
    <citation type="submission" date="2023-01" db="EMBL/GenBank/DDBJ databases">
        <title>The chitinases involved in constricting ring structure development in the nematode-trapping fungus Drechslerella dactyloides.</title>
        <authorList>
            <person name="Wang R."/>
            <person name="Zhang L."/>
            <person name="Tang P."/>
            <person name="Li S."/>
            <person name="Liang L."/>
        </authorList>
    </citation>
    <scope>NUCLEOTIDE SEQUENCE</scope>
    <source>
        <strain evidence="9">YMF1.00031</strain>
    </source>
</reference>
<evidence type="ECO:0000313" key="9">
    <source>
        <dbReference type="EMBL" id="KAJ6260063.1"/>
    </source>
</evidence>
<keyword evidence="2 7" id="KW-0812">Transmembrane</keyword>
<organism evidence="9 10">
    <name type="scientific">Drechslerella dactyloides</name>
    <name type="common">Nematode-trapping fungus</name>
    <name type="synonym">Arthrobotrys dactyloides</name>
    <dbReference type="NCBI Taxonomy" id="74499"/>
    <lineage>
        <taxon>Eukaryota</taxon>
        <taxon>Fungi</taxon>
        <taxon>Dikarya</taxon>
        <taxon>Ascomycota</taxon>
        <taxon>Pezizomycotina</taxon>
        <taxon>Orbiliomycetes</taxon>
        <taxon>Orbiliales</taxon>
        <taxon>Orbiliaceae</taxon>
        <taxon>Drechslerella</taxon>
    </lineage>
</organism>
<feature type="region of interest" description="Disordered" evidence="6">
    <location>
        <begin position="323"/>
        <end position="353"/>
    </location>
</feature>
<evidence type="ECO:0000259" key="8">
    <source>
        <dbReference type="Pfam" id="PF20684"/>
    </source>
</evidence>
<evidence type="ECO:0000256" key="7">
    <source>
        <dbReference type="SAM" id="Phobius"/>
    </source>
</evidence>
<evidence type="ECO:0000256" key="1">
    <source>
        <dbReference type="ARBA" id="ARBA00004141"/>
    </source>
</evidence>
<dbReference type="InterPro" id="IPR049326">
    <property type="entry name" value="Rhodopsin_dom_fungi"/>
</dbReference>
<gene>
    <name evidence="9" type="ORF">Dda_5709</name>
</gene>
<accession>A0AAD6NKG0</accession>
<feature type="transmembrane region" description="Helical" evidence="7">
    <location>
        <begin position="31"/>
        <end position="51"/>
    </location>
</feature>
<proteinExistence type="inferred from homology"/>
<dbReference type="InterPro" id="IPR052337">
    <property type="entry name" value="SAT4-like"/>
</dbReference>
<dbReference type="Pfam" id="PF20684">
    <property type="entry name" value="Fung_rhodopsin"/>
    <property type="match status" value="1"/>
</dbReference>
<feature type="transmembrane region" description="Helical" evidence="7">
    <location>
        <begin position="71"/>
        <end position="95"/>
    </location>
</feature>
<dbReference type="AlphaFoldDB" id="A0AAD6NKG0"/>
<dbReference type="GO" id="GO:0016020">
    <property type="term" value="C:membrane"/>
    <property type="evidence" value="ECO:0007669"/>
    <property type="project" value="UniProtKB-SubCell"/>
</dbReference>
<dbReference type="Proteomes" id="UP001221413">
    <property type="component" value="Unassembled WGS sequence"/>
</dbReference>
<keyword evidence="4 7" id="KW-0472">Membrane</keyword>
<comment type="subcellular location">
    <subcellularLocation>
        <location evidence="1">Membrane</location>
        <topology evidence="1">Multi-pass membrane protein</topology>
    </subcellularLocation>
</comment>
<evidence type="ECO:0000256" key="5">
    <source>
        <dbReference type="ARBA" id="ARBA00038359"/>
    </source>
</evidence>
<keyword evidence="10" id="KW-1185">Reference proteome</keyword>